<keyword evidence="2" id="KW-1185">Reference proteome</keyword>
<dbReference type="EMBL" id="FWEW01003739">
    <property type="protein sequence ID" value="SLM40590.1"/>
    <property type="molecule type" value="Genomic_DNA"/>
</dbReference>
<reference evidence="2" key="1">
    <citation type="submission" date="2017-03" db="EMBL/GenBank/DDBJ databases">
        <authorList>
            <person name="Sharma R."/>
            <person name="Thines M."/>
        </authorList>
    </citation>
    <scope>NUCLEOTIDE SEQUENCE [LARGE SCALE GENOMIC DNA]</scope>
</reference>
<accession>A0A1W5DC73</accession>
<dbReference type="Proteomes" id="UP000192927">
    <property type="component" value="Unassembled WGS sequence"/>
</dbReference>
<dbReference type="Pfam" id="PF11913">
    <property type="entry name" value="DUF3431"/>
    <property type="match status" value="1"/>
</dbReference>
<evidence type="ECO:0000313" key="1">
    <source>
        <dbReference type="EMBL" id="SLM40590.1"/>
    </source>
</evidence>
<evidence type="ECO:0008006" key="3">
    <source>
        <dbReference type="Google" id="ProtNLM"/>
    </source>
</evidence>
<dbReference type="AlphaFoldDB" id="A0A1W5DC73"/>
<sequence>MRTAHRLLIAAVLVLAFLILVKVRLYEIWDQNNVPAYIRSSLGFSLGFDDDEDPFSHPPLRTVSDKVIVIAKMEREDTDWVAENLPDWQHAIYTVDNPNATLHTPANKGHESMAYLTYIIEHYDALPTIMAFIHPRRNGFWAAWHTDTPLHDNVDSLRKLRTDFVRRNGYANLRCNWNPGCKLEQRNNAHVTPQIWRELFAGTEAPGEIGATCCAQFAVSRERVLRRGRGEYERYRRWVLDTELEDRASGRVMEYLWHVIFGMETVYCPDEYTCYCDVYGQC</sequence>
<dbReference type="InterPro" id="IPR021838">
    <property type="entry name" value="DUF3431"/>
</dbReference>
<evidence type="ECO:0000313" key="2">
    <source>
        <dbReference type="Proteomes" id="UP000192927"/>
    </source>
</evidence>
<organism evidence="1 2">
    <name type="scientific">Lasallia pustulata</name>
    <dbReference type="NCBI Taxonomy" id="136370"/>
    <lineage>
        <taxon>Eukaryota</taxon>
        <taxon>Fungi</taxon>
        <taxon>Dikarya</taxon>
        <taxon>Ascomycota</taxon>
        <taxon>Pezizomycotina</taxon>
        <taxon>Lecanoromycetes</taxon>
        <taxon>OSLEUM clade</taxon>
        <taxon>Umbilicariomycetidae</taxon>
        <taxon>Umbilicariales</taxon>
        <taxon>Umbilicariaceae</taxon>
        <taxon>Lasallia</taxon>
    </lineage>
</organism>
<protein>
    <recommendedName>
        <fullName evidence="3">DUF3431 domain containing protein</fullName>
    </recommendedName>
</protein>
<name>A0A1W5DC73_9LECA</name>
<proteinExistence type="predicted"/>
<dbReference type="PANTHER" id="PTHR37490">
    <property type="entry name" value="EXPRESSED PROTEIN"/>
    <property type="match status" value="1"/>
</dbReference>
<dbReference type="PANTHER" id="PTHR37490:SF2">
    <property type="match status" value="1"/>
</dbReference>